<dbReference type="EMBL" id="JAHHIF010000066">
    <property type="protein sequence ID" value="MBW4548605.1"/>
    <property type="molecule type" value="Genomic_DNA"/>
</dbReference>
<evidence type="ECO:0000313" key="2">
    <source>
        <dbReference type="Proteomes" id="UP000753908"/>
    </source>
</evidence>
<protein>
    <submittedName>
        <fullName evidence="1">Ribbon-helix-helix protein, CopG family</fullName>
    </submittedName>
</protein>
<sequence length="70" mass="7953">MAKRKLKKSDRTLHGEQKQRYSLSLSPSIVAYVDKRAAEIGISRSEFFEQLARADQEDPILELEEDGSDA</sequence>
<name>A0A951PQY5_9CYAN</name>
<dbReference type="AlphaFoldDB" id="A0A951PQY5"/>
<reference evidence="1" key="1">
    <citation type="submission" date="2021-05" db="EMBL/GenBank/DDBJ databases">
        <authorList>
            <person name="Pietrasiak N."/>
            <person name="Ward R."/>
            <person name="Stajich J.E."/>
            <person name="Kurbessoian T."/>
        </authorList>
    </citation>
    <scope>NUCLEOTIDE SEQUENCE</scope>
    <source>
        <strain evidence="1">CPER-KK1</strain>
    </source>
</reference>
<reference evidence="1" key="2">
    <citation type="journal article" date="2022" name="Microbiol. Resour. Announc.">
        <title>Metagenome Sequencing to Explore Phylogenomics of Terrestrial Cyanobacteria.</title>
        <authorList>
            <person name="Ward R.D."/>
            <person name="Stajich J.E."/>
            <person name="Johansen J.R."/>
            <person name="Huntemann M."/>
            <person name="Clum A."/>
            <person name="Foster B."/>
            <person name="Foster B."/>
            <person name="Roux S."/>
            <person name="Palaniappan K."/>
            <person name="Varghese N."/>
            <person name="Mukherjee S."/>
            <person name="Reddy T.B.K."/>
            <person name="Daum C."/>
            <person name="Copeland A."/>
            <person name="Chen I.A."/>
            <person name="Ivanova N.N."/>
            <person name="Kyrpides N.C."/>
            <person name="Shapiro N."/>
            <person name="Eloe-Fadrosh E.A."/>
            <person name="Pietrasiak N."/>
        </authorList>
    </citation>
    <scope>NUCLEOTIDE SEQUENCE</scope>
    <source>
        <strain evidence="1">CPER-KK1</strain>
    </source>
</reference>
<dbReference type="Proteomes" id="UP000753908">
    <property type="component" value="Unassembled WGS sequence"/>
</dbReference>
<gene>
    <name evidence="1" type="ORF">KME25_29865</name>
</gene>
<evidence type="ECO:0000313" key="1">
    <source>
        <dbReference type="EMBL" id="MBW4548605.1"/>
    </source>
</evidence>
<accession>A0A951PQY5</accession>
<proteinExistence type="predicted"/>
<organism evidence="1 2">
    <name type="scientific">Symplocastrum torsivum CPER-KK1</name>
    <dbReference type="NCBI Taxonomy" id="450513"/>
    <lineage>
        <taxon>Bacteria</taxon>
        <taxon>Bacillati</taxon>
        <taxon>Cyanobacteriota</taxon>
        <taxon>Cyanophyceae</taxon>
        <taxon>Oscillatoriophycideae</taxon>
        <taxon>Oscillatoriales</taxon>
        <taxon>Microcoleaceae</taxon>
        <taxon>Symplocastrum</taxon>
    </lineage>
</organism>
<dbReference type="GO" id="GO:0006355">
    <property type="term" value="P:regulation of DNA-templated transcription"/>
    <property type="evidence" value="ECO:0007669"/>
    <property type="project" value="InterPro"/>
</dbReference>
<comment type="caution">
    <text evidence="1">The sequence shown here is derived from an EMBL/GenBank/DDBJ whole genome shotgun (WGS) entry which is preliminary data.</text>
</comment>